<feature type="region of interest" description="Disordered" evidence="1">
    <location>
        <begin position="38"/>
        <end position="105"/>
    </location>
</feature>
<name>A6FWR6_9BACT</name>
<keyword evidence="4" id="KW-1185">Reference proteome</keyword>
<comment type="caution">
    <text evidence="3">The sequence shown here is derived from an EMBL/GenBank/DDBJ whole genome shotgun (WGS) entry which is preliminary data.</text>
</comment>
<dbReference type="PROSITE" id="PS51257">
    <property type="entry name" value="PROKAR_LIPOPROTEIN"/>
    <property type="match status" value="1"/>
</dbReference>
<feature type="signal peptide" evidence="2">
    <location>
        <begin position="1"/>
        <end position="23"/>
    </location>
</feature>
<feature type="compositionally biased region" description="Low complexity" evidence="1">
    <location>
        <begin position="57"/>
        <end position="79"/>
    </location>
</feature>
<dbReference type="AlphaFoldDB" id="A6FWR6"/>
<sequence>MVLPMARPTAARARVLGTLAALACACTQANPDFRPAIAEGEELGGDTETDATEDTDTSTSTDTGSGESTDSSTSAGEESSSTDEGEPDTESDTEPDTETGDEYCSIDLTPGLSPVLFNPTLLGSPCPTEPIEVVMRVEDTEGGLLLGEICLDCFNCIDNQLHPVGAWGYDLASALPVVDDPNDPDANCYVVQVESLDTPNEDTCNYDTISIWRGGGNYEPPMFVAHRGSYGLNEEAAAALDHWAPKDLVSTGHCACDEVEPGEPCCPDTGKDSYQFNVGGPGIDQLVQVQSTAEVGIAGWPYEFYGAQAQSGIQCSEEVSWALLRLE</sequence>
<proteinExistence type="predicted"/>
<dbReference type="Proteomes" id="UP000005801">
    <property type="component" value="Unassembled WGS sequence"/>
</dbReference>
<dbReference type="EMBL" id="ABCS01000001">
    <property type="protein sequence ID" value="EDM81740.1"/>
    <property type="molecule type" value="Genomic_DNA"/>
</dbReference>
<reference evidence="3 4" key="1">
    <citation type="submission" date="2007-06" db="EMBL/GenBank/DDBJ databases">
        <authorList>
            <person name="Shimkets L."/>
            <person name="Ferriera S."/>
            <person name="Johnson J."/>
            <person name="Kravitz S."/>
            <person name="Beeson K."/>
            <person name="Sutton G."/>
            <person name="Rogers Y.-H."/>
            <person name="Friedman R."/>
            <person name="Frazier M."/>
            <person name="Venter J.C."/>
        </authorList>
    </citation>
    <scope>NUCLEOTIDE SEQUENCE [LARGE SCALE GENOMIC DNA]</scope>
    <source>
        <strain evidence="3 4">SIR-1</strain>
    </source>
</reference>
<feature type="compositionally biased region" description="Acidic residues" evidence="1">
    <location>
        <begin position="80"/>
        <end position="101"/>
    </location>
</feature>
<feature type="compositionally biased region" description="Acidic residues" evidence="1">
    <location>
        <begin position="39"/>
        <end position="56"/>
    </location>
</feature>
<protein>
    <recommendedName>
        <fullName evidence="5">Lipoprotein</fullName>
    </recommendedName>
</protein>
<evidence type="ECO:0000313" key="4">
    <source>
        <dbReference type="Proteomes" id="UP000005801"/>
    </source>
</evidence>
<organism evidence="3 4">
    <name type="scientific">Plesiocystis pacifica SIR-1</name>
    <dbReference type="NCBI Taxonomy" id="391625"/>
    <lineage>
        <taxon>Bacteria</taxon>
        <taxon>Pseudomonadati</taxon>
        <taxon>Myxococcota</taxon>
        <taxon>Polyangia</taxon>
        <taxon>Nannocystales</taxon>
        <taxon>Nannocystaceae</taxon>
        <taxon>Plesiocystis</taxon>
    </lineage>
</organism>
<evidence type="ECO:0000256" key="2">
    <source>
        <dbReference type="SAM" id="SignalP"/>
    </source>
</evidence>
<gene>
    <name evidence="3" type="ORF">PPSIR1_04718</name>
</gene>
<evidence type="ECO:0000256" key="1">
    <source>
        <dbReference type="SAM" id="MobiDB-lite"/>
    </source>
</evidence>
<evidence type="ECO:0008006" key="5">
    <source>
        <dbReference type="Google" id="ProtNLM"/>
    </source>
</evidence>
<evidence type="ECO:0000313" key="3">
    <source>
        <dbReference type="EMBL" id="EDM81740.1"/>
    </source>
</evidence>
<accession>A6FWR6</accession>
<dbReference type="STRING" id="391625.PPSIR1_04718"/>
<feature type="chain" id="PRO_5002696901" description="Lipoprotein" evidence="2">
    <location>
        <begin position="24"/>
        <end position="327"/>
    </location>
</feature>
<keyword evidence="2" id="KW-0732">Signal</keyword>